<evidence type="ECO:0000256" key="1">
    <source>
        <dbReference type="ARBA" id="ARBA00004141"/>
    </source>
</evidence>
<sequence>MSIRAVSRTWACSRRVRSDSSTSTSRWACIVAFTSDIIPRLLHHYDYSAGHGEGSPTVHRYTENSLSIFNISNFQERSRPDNLPSWFDPEIHTVYRYRGYRYPPDHPHAYSVTTLYWHILAAKLVFVIVVEHLIFFTKAFIAHVIPDTPSHVHACARRERFVVREILGRAELRRLRNSPASSSSSSSVSPMTADMGLLHRPPHADISLGGYTQRRQVLATAPQEQGSKEKTIWTWNLRCRTLLKRRAAMKCLCR</sequence>
<evidence type="ECO:0000313" key="8">
    <source>
        <dbReference type="Proteomes" id="UP001318040"/>
    </source>
</evidence>
<gene>
    <name evidence="9 10" type="primary">LOC116942339</name>
</gene>
<organism evidence="8 9">
    <name type="scientific">Petromyzon marinus</name>
    <name type="common">Sea lamprey</name>
    <dbReference type="NCBI Taxonomy" id="7757"/>
    <lineage>
        <taxon>Eukaryota</taxon>
        <taxon>Metazoa</taxon>
        <taxon>Chordata</taxon>
        <taxon>Craniata</taxon>
        <taxon>Vertebrata</taxon>
        <taxon>Cyclostomata</taxon>
        <taxon>Hyperoartia</taxon>
        <taxon>Petromyzontiformes</taxon>
        <taxon>Petromyzontidae</taxon>
        <taxon>Petromyzon</taxon>
    </lineage>
</organism>
<reference evidence="9 10" key="1">
    <citation type="submission" date="2025-04" db="UniProtKB">
        <authorList>
            <consortium name="RefSeq"/>
        </authorList>
    </citation>
    <scope>IDENTIFICATION</scope>
    <source>
        <tissue evidence="9 10">Sperm</tissue>
    </source>
</reference>
<keyword evidence="5" id="KW-0472">Membrane</keyword>
<feature type="domain" description="Anoctamin transmembrane" evidence="7">
    <location>
        <begin position="28"/>
        <end position="158"/>
    </location>
</feature>
<dbReference type="KEGG" id="pmrn:116942339"/>
<keyword evidence="8" id="KW-1185">Reference proteome</keyword>
<dbReference type="InterPro" id="IPR007632">
    <property type="entry name" value="Anoctamin"/>
</dbReference>
<accession>A0AAJ7WU88</accession>
<dbReference type="GO" id="GO:0005886">
    <property type="term" value="C:plasma membrane"/>
    <property type="evidence" value="ECO:0007669"/>
    <property type="project" value="TreeGrafter"/>
</dbReference>
<dbReference type="RefSeq" id="XP_032810007.1">
    <property type="nucleotide sequence ID" value="XM_032954116.1"/>
</dbReference>
<evidence type="ECO:0000313" key="10">
    <source>
        <dbReference type="RefSeq" id="XP_032810008.1"/>
    </source>
</evidence>
<dbReference type="PANTHER" id="PTHR12308:SF84">
    <property type="entry name" value="ANOCTAMIN"/>
    <property type="match status" value="1"/>
</dbReference>
<evidence type="ECO:0000256" key="5">
    <source>
        <dbReference type="ARBA" id="ARBA00023136"/>
    </source>
</evidence>
<keyword evidence="3" id="KW-0812">Transmembrane</keyword>
<name>A0AAJ7WU88_PETMA</name>
<comment type="subcellular location">
    <subcellularLocation>
        <location evidence="1 6">Membrane</location>
        <topology evidence="1 6">Multi-pass membrane protein</topology>
    </subcellularLocation>
</comment>
<evidence type="ECO:0000259" key="7">
    <source>
        <dbReference type="Pfam" id="PF04547"/>
    </source>
</evidence>
<dbReference type="AlphaFoldDB" id="A0AAJ7WU88"/>
<proteinExistence type="inferred from homology"/>
<dbReference type="InterPro" id="IPR049452">
    <property type="entry name" value="Anoctamin_TM"/>
</dbReference>
<dbReference type="PANTHER" id="PTHR12308">
    <property type="entry name" value="ANOCTAMIN"/>
    <property type="match status" value="1"/>
</dbReference>
<evidence type="ECO:0000256" key="4">
    <source>
        <dbReference type="ARBA" id="ARBA00022989"/>
    </source>
</evidence>
<dbReference type="RefSeq" id="XP_032810008.1">
    <property type="nucleotide sequence ID" value="XM_032954117.1"/>
</dbReference>
<dbReference type="Pfam" id="PF04547">
    <property type="entry name" value="Anoctamin"/>
    <property type="match status" value="1"/>
</dbReference>
<keyword evidence="4" id="KW-1133">Transmembrane helix</keyword>
<evidence type="ECO:0000256" key="2">
    <source>
        <dbReference type="ARBA" id="ARBA00009671"/>
    </source>
</evidence>
<comment type="similarity">
    <text evidence="2 6">Belongs to the anoctamin family.</text>
</comment>
<evidence type="ECO:0000256" key="6">
    <source>
        <dbReference type="RuleBase" id="RU280814"/>
    </source>
</evidence>
<dbReference type="GO" id="GO:0005254">
    <property type="term" value="F:chloride channel activity"/>
    <property type="evidence" value="ECO:0007669"/>
    <property type="project" value="TreeGrafter"/>
</dbReference>
<evidence type="ECO:0000256" key="3">
    <source>
        <dbReference type="ARBA" id="ARBA00022692"/>
    </source>
</evidence>
<evidence type="ECO:0000313" key="9">
    <source>
        <dbReference type="RefSeq" id="XP_032810007.1"/>
    </source>
</evidence>
<protein>
    <recommendedName>
        <fullName evidence="6">Anoctamin</fullName>
    </recommendedName>
</protein>
<dbReference type="Proteomes" id="UP001318040">
    <property type="component" value="Chromosome 14"/>
</dbReference>